<sequence>MEAGSRRGEGYRRAERMALRSGVGAYCIRPHVVLPPTPVETWA</sequence>
<gene>
    <name evidence="1" type="ORF">AVDCRST_MAG18-4246</name>
</gene>
<dbReference type="EMBL" id="CADCWN010000341">
    <property type="protein sequence ID" value="CAA9587945.1"/>
    <property type="molecule type" value="Genomic_DNA"/>
</dbReference>
<dbReference type="AlphaFoldDB" id="A0A6J4VSX0"/>
<evidence type="ECO:0000313" key="1">
    <source>
        <dbReference type="EMBL" id="CAA9587945.1"/>
    </source>
</evidence>
<proteinExistence type="predicted"/>
<organism evidence="1">
    <name type="scientific">uncultured Thermomicrobiales bacterium</name>
    <dbReference type="NCBI Taxonomy" id="1645740"/>
    <lineage>
        <taxon>Bacteria</taxon>
        <taxon>Pseudomonadati</taxon>
        <taxon>Thermomicrobiota</taxon>
        <taxon>Thermomicrobia</taxon>
        <taxon>Thermomicrobiales</taxon>
        <taxon>environmental samples</taxon>
    </lineage>
</organism>
<reference evidence="1" key="1">
    <citation type="submission" date="2020-02" db="EMBL/GenBank/DDBJ databases">
        <authorList>
            <person name="Meier V. D."/>
        </authorList>
    </citation>
    <scope>NUCLEOTIDE SEQUENCE</scope>
    <source>
        <strain evidence="1">AVDCRST_MAG18</strain>
    </source>
</reference>
<protein>
    <submittedName>
        <fullName evidence="1">Uncharacterized protein</fullName>
    </submittedName>
</protein>
<name>A0A6J4VSX0_9BACT</name>
<accession>A0A6J4VSX0</accession>